<sequence length="600" mass="66659">MLRKFLGFFGLALKSDERDERKLERTSSQTSGATNIKQEPLNHWPLGPYIVPINAYNPQSGIDTSTTSGVTSMPHPLHPSSFYPPGFSPSSVTTGYPPFPGPAYLVYPPPSSQFLSNPGPGLPHPLAQQIGHMPWPNNTSYPTSTSESHIKSESELTAQLQTQPLNTALSLSSISDWPNGYERRQHIHGQEPHKWKDTKWAWRSQGQAAHNGRMAEKRICLGVIKCTTGGCGRYLRPLTAAASRQKQLKEKCSGCSKHSLEQNKCHAACFHFSVLEGDTKYVVWEHIGVHNHERPPGGLLSKVEEDAVDAQVLRHHDATAYQLRTGDTGPGSIPLPQISLTLANPRAARYQVAKSQDRLGIQPSQFKGGLALLHNLGSINEELDCQFIISSSISGPTYVTLQSPFMNDALKEAVKSWNEDLDENDSIGRHGCVTDGDHTFFRSGNLLVTCVFNGTLNAWIPILYTWISKLDIKHHRIHFKQLFQMISKHSGHKFQRKLLANVMDFSAAQRSAHAEEYADLIISLQPSFNDLSPEAQNIERQHLVKEASEVQIGCDVHFWRSATRLKKNGALVPAEDVPHFDLLIHQLLSVQTTSGKVQNI</sequence>
<protein>
    <submittedName>
        <fullName evidence="1">Uncharacterized protein</fullName>
    </submittedName>
</protein>
<reference evidence="1" key="1">
    <citation type="journal article" date="2021" name="New Phytol.">
        <title>Evolutionary innovations through gain and loss of genes in the ectomycorrhizal Boletales.</title>
        <authorList>
            <person name="Wu G."/>
            <person name="Miyauchi S."/>
            <person name="Morin E."/>
            <person name="Kuo A."/>
            <person name="Drula E."/>
            <person name="Varga T."/>
            <person name="Kohler A."/>
            <person name="Feng B."/>
            <person name="Cao Y."/>
            <person name="Lipzen A."/>
            <person name="Daum C."/>
            <person name="Hundley H."/>
            <person name="Pangilinan J."/>
            <person name="Johnson J."/>
            <person name="Barry K."/>
            <person name="LaButti K."/>
            <person name="Ng V."/>
            <person name="Ahrendt S."/>
            <person name="Min B."/>
            <person name="Choi I.G."/>
            <person name="Park H."/>
            <person name="Plett J.M."/>
            <person name="Magnuson J."/>
            <person name="Spatafora J.W."/>
            <person name="Nagy L.G."/>
            <person name="Henrissat B."/>
            <person name="Grigoriev I.V."/>
            <person name="Yang Z.L."/>
            <person name="Xu J."/>
            <person name="Martin F.M."/>
        </authorList>
    </citation>
    <scope>NUCLEOTIDE SEQUENCE</scope>
    <source>
        <strain evidence="1">ATCC 28755</strain>
    </source>
</reference>
<comment type="caution">
    <text evidence="1">The sequence shown here is derived from an EMBL/GenBank/DDBJ whole genome shotgun (WGS) entry which is preliminary data.</text>
</comment>
<gene>
    <name evidence="1" type="ORF">BJ138DRAFT_1128352</name>
</gene>
<evidence type="ECO:0000313" key="2">
    <source>
        <dbReference type="Proteomes" id="UP000790377"/>
    </source>
</evidence>
<name>A0ACB8A5F0_9AGAM</name>
<organism evidence="1 2">
    <name type="scientific">Hygrophoropsis aurantiaca</name>
    <dbReference type="NCBI Taxonomy" id="72124"/>
    <lineage>
        <taxon>Eukaryota</taxon>
        <taxon>Fungi</taxon>
        <taxon>Dikarya</taxon>
        <taxon>Basidiomycota</taxon>
        <taxon>Agaricomycotina</taxon>
        <taxon>Agaricomycetes</taxon>
        <taxon>Agaricomycetidae</taxon>
        <taxon>Boletales</taxon>
        <taxon>Coniophorineae</taxon>
        <taxon>Hygrophoropsidaceae</taxon>
        <taxon>Hygrophoropsis</taxon>
    </lineage>
</organism>
<dbReference type="Proteomes" id="UP000790377">
    <property type="component" value="Unassembled WGS sequence"/>
</dbReference>
<proteinExistence type="predicted"/>
<keyword evidence="2" id="KW-1185">Reference proteome</keyword>
<dbReference type="EMBL" id="MU267814">
    <property type="protein sequence ID" value="KAH7908555.1"/>
    <property type="molecule type" value="Genomic_DNA"/>
</dbReference>
<evidence type="ECO:0000313" key="1">
    <source>
        <dbReference type="EMBL" id="KAH7908555.1"/>
    </source>
</evidence>
<accession>A0ACB8A5F0</accession>